<sequence length="79" mass="8517">NMDTWVTPPGVSRIWAMLVRSTTAEITVHLCPSLLTLVPLVLSLLLSFGPLVPDLLLGRCLSLGAHPGMHLYEAPPVFA</sequence>
<dbReference type="Gramene" id="ORGLA07G0124600.1">
    <property type="protein sequence ID" value="ORGLA07G0124600.1"/>
    <property type="gene ID" value="ORGLA07G0124600"/>
</dbReference>
<keyword evidence="1" id="KW-0812">Transmembrane</keyword>
<keyword evidence="1" id="KW-1133">Transmembrane helix</keyword>
<protein>
    <submittedName>
        <fullName evidence="2">Uncharacterized protein</fullName>
    </submittedName>
</protein>
<feature type="transmembrane region" description="Helical" evidence="1">
    <location>
        <begin position="26"/>
        <end position="49"/>
    </location>
</feature>
<organism evidence="2 3">
    <name type="scientific">Oryza glaberrima</name>
    <name type="common">African rice</name>
    <dbReference type="NCBI Taxonomy" id="4538"/>
    <lineage>
        <taxon>Eukaryota</taxon>
        <taxon>Viridiplantae</taxon>
        <taxon>Streptophyta</taxon>
        <taxon>Embryophyta</taxon>
        <taxon>Tracheophyta</taxon>
        <taxon>Spermatophyta</taxon>
        <taxon>Magnoliopsida</taxon>
        <taxon>Liliopsida</taxon>
        <taxon>Poales</taxon>
        <taxon>Poaceae</taxon>
        <taxon>BOP clade</taxon>
        <taxon>Oryzoideae</taxon>
        <taxon>Oryzeae</taxon>
        <taxon>Oryzinae</taxon>
        <taxon>Oryza</taxon>
    </lineage>
</organism>
<dbReference type="EnsemblPlants" id="ORGLA07G0124600.1">
    <property type="protein sequence ID" value="ORGLA07G0124600.1"/>
    <property type="gene ID" value="ORGLA07G0124600"/>
</dbReference>
<proteinExistence type="predicted"/>
<keyword evidence="1" id="KW-0472">Membrane</keyword>
<dbReference type="HOGENOM" id="CLU_2613073_0_0_1"/>
<name>I1QAV4_ORYGL</name>
<accession>I1QAV4</accession>
<evidence type="ECO:0000313" key="2">
    <source>
        <dbReference type="EnsemblPlants" id="ORGLA07G0124600.1"/>
    </source>
</evidence>
<dbReference type="AlphaFoldDB" id="I1QAV4"/>
<reference evidence="2 3" key="2">
    <citation type="submission" date="2018-04" db="EMBL/GenBank/DDBJ databases">
        <title>OglaRS2 (Oryza glaberrima Reference Sequence Version 2).</title>
        <authorList>
            <person name="Zhang J."/>
            <person name="Kudrna D."/>
            <person name="Lee S."/>
            <person name="Talag J."/>
            <person name="Rajasekar S."/>
            <person name="Wing R.A."/>
        </authorList>
    </citation>
    <scope>NUCLEOTIDE SEQUENCE [LARGE SCALE GENOMIC DNA]</scope>
    <source>
        <strain evidence="2 3">cv. IRGC 96717</strain>
    </source>
</reference>
<reference evidence="2" key="1">
    <citation type="submission" date="2015-06" db="UniProtKB">
        <authorList>
            <consortium name="EnsemblPlants"/>
        </authorList>
    </citation>
    <scope>IDENTIFICATION</scope>
</reference>
<keyword evidence="3" id="KW-1185">Reference proteome</keyword>
<dbReference type="Proteomes" id="UP000007306">
    <property type="component" value="Chromosome 7"/>
</dbReference>
<evidence type="ECO:0000256" key="1">
    <source>
        <dbReference type="SAM" id="Phobius"/>
    </source>
</evidence>
<evidence type="ECO:0000313" key="3">
    <source>
        <dbReference type="Proteomes" id="UP000007306"/>
    </source>
</evidence>